<dbReference type="InterPro" id="IPR011946">
    <property type="entry name" value="Integrase_integron-type"/>
</dbReference>
<dbReference type="InterPro" id="IPR010998">
    <property type="entry name" value="Integrase_recombinase_N"/>
</dbReference>
<proteinExistence type="inferred from homology"/>
<dbReference type="Gene3D" id="1.10.150.130">
    <property type="match status" value="1"/>
</dbReference>
<dbReference type="Gene3D" id="1.10.443.10">
    <property type="entry name" value="Intergrase catalytic core"/>
    <property type="match status" value="1"/>
</dbReference>
<sequence>MEHDKSKQKFRPDPRLKLMEQVHEVLRYHHYAYKTEQTYSQWILRYIHFFECKIHPAQLGARDIERFLSYLAVERKVSTSTQRQALNALIFLYRDVLDISLTEKIQPIRSKRKPNLPTVLGKEEIQRLFHYINGTHALMAKLLYGSGLRLMECVRLRIMDVDFDRKRIHILGKGEKRRSTILADPVVEELQEHISRVKALHHADLEEGFGEVYIPEALARKYPAAAKETRWQYVFPSRKRSADPRSGQIRRHHVMESGLQKAVRRAASRAGIDKRVTCHTLRHSFATAMLENGTNIRVLQELMGHADVKTTERYTHVMDKDISRLTSPLENLNI</sequence>
<keyword evidence="3 5" id="KW-0238">DNA-binding</keyword>
<dbReference type="NCBIfam" id="TIGR02249">
    <property type="entry name" value="integrase_gron"/>
    <property type="match status" value="1"/>
</dbReference>
<evidence type="ECO:0000256" key="2">
    <source>
        <dbReference type="ARBA" id="ARBA00022908"/>
    </source>
</evidence>
<evidence type="ECO:0000259" key="6">
    <source>
        <dbReference type="PROSITE" id="PS51898"/>
    </source>
</evidence>
<dbReference type="EMBL" id="CP159373">
    <property type="protein sequence ID" value="XCN73570.1"/>
    <property type="molecule type" value="Genomic_DNA"/>
</dbReference>
<evidence type="ECO:0000256" key="5">
    <source>
        <dbReference type="PROSITE-ProRule" id="PRU01248"/>
    </source>
</evidence>
<evidence type="ECO:0000259" key="7">
    <source>
        <dbReference type="PROSITE" id="PS51900"/>
    </source>
</evidence>
<evidence type="ECO:0000256" key="1">
    <source>
        <dbReference type="ARBA" id="ARBA00008857"/>
    </source>
</evidence>
<dbReference type="InterPro" id="IPR011010">
    <property type="entry name" value="DNA_brk_join_enz"/>
</dbReference>
<feature type="domain" description="Tyr recombinase" evidence="6">
    <location>
        <begin position="115"/>
        <end position="330"/>
    </location>
</feature>
<dbReference type="InterPro" id="IPR002104">
    <property type="entry name" value="Integrase_catalytic"/>
</dbReference>
<organism evidence="8">
    <name type="scientific">Candidatus Electrothrix aestuarii</name>
    <dbReference type="NCBI Taxonomy" id="3062594"/>
    <lineage>
        <taxon>Bacteria</taxon>
        <taxon>Pseudomonadati</taxon>
        <taxon>Thermodesulfobacteriota</taxon>
        <taxon>Desulfobulbia</taxon>
        <taxon>Desulfobulbales</taxon>
        <taxon>Desulfobulbaceae</taxon>
        <taxon>Candidatus Electrothrix</taxon>
    </lineage>
</organism>
<evidence type="ECO:0000256" key="3">
    <source>
        <dbReference type="ARBA" id="ARBA00023125"/>
    </source>
</evidence>
<dbReference type="InterPro" id="IPR004107">
    <property type="entry name" value="Integrase_SAM-like_N"/>
</dbReference>
<keyword evidence="2" id="KW-0229">DNA integration</keyword>
<protein>
    <submittedName>
        <fullName evidence="8">Integron integrase</fullName>
    </submittedName>
</protein>
<evidence type="ECO:0000256" key="4">
    <source>
        <dbReference type="ARBA" id="ARBA00023172"/>
    </source>
</evidence>
<reference evidence="8" key="1">
    <citation type="journal article" date="2024" name="Syst. Appl. Microbiol.">
        <title>First single-strain enrichments of Electrothrix cable bacteria, description of E. aestuarii sp. nov. and E. rattekaaiensis sp. nov., and proposal of a cable bacteria taxonomy following the rules of the SeqCode.</title>
        <authorList>
            <person name="Plum-Jensen L.E."/>
            <person name="Schramm A."/>
            <person name="Marshall I.P.G."/>
        </authorList>
    </citation>
    <scope>NUCLEOTIDE SEQUENCE</scope>
    <source>
        <strain evidence="8">Rat1</strain>
    </source>
</reference>
<comment type="similarity">
    <text evidence="1">Belongs to the 'phage' integrase family.</text>
</comment>
<dbReference type="PROSITE" id="PS51900">
    <property type="entry name" value="CB"/>
    <property type="match status" value="1"/>
</dbReference>
<dbReference type="AlphaFoldDB" id="A0AAU8LX23"/>
<dbReference type="InterPro" id="IPR013762">
    <property type="entry name" value="Integrase-like_cat_sf"/>
</dbReference>
<dbReference type="GO" id="GO:0015074">
    <property type="term" value="P:DNA integration"/>
    <property type="evidence" value="ECO:0007669"/>
    <property type="project" value="UniProtKB-KW"/>
</dbReference>
<dbReference type="SUPFAM" id="SSF56349">
    <property type="entry name" value="DNA breaking-rejoining enzymes"/>
    <property type="match status" value="1"/>
</dbReference>
<dbReference type="Pfam" id="PF00589">
    <property type="entry name" value="Phage_integrase"/>
    <property type="match status" value="1"/>
</dbReference>
<keyword evidence="4" id="KW-0233">DNA recombination</keyword>
<dbReference type="GO" id="GO:0003677">
    <property type="term" value="F:DNA binding"/>
    <property type="evidence" value="ECO:0007669"/>
    <property type="project" value="UniProtKB-UniRule"/>
</dbReference>
<dbReference type="PANTHER" id="PTHR30349">
    <property type="entry name" value="PHAGE INTEGRASE-RELATED"/>
    <property type="match status" value="1"/>
</dbReference>
<dbReference type="GO" id="GO:0006310">
    <property type="term" value="P:DNA recombination"/>
    <property type="evidence" value="ECO:0007669"/>
    <property type="project" value="UniProtKB-KW"/>
</dbReference>
<reference evidence="8" key="2">
    <citation type="submission" date="2024-06" db="EMBL/GenBank/DDBJ databases">
        <authorList>
            <person name="Plum-Jensen L.E."/>
            <person name="Schramm A."/>
            <person name="Marshall I.P.G."/>
        </authorList>
    </citation>
    <scope>NUCLEOTIDE SEQUENCE</scope>
    <source>
        <strain evidence="8">Rat1</strain>
    </source>
</reference>
<evidence type="ECO:0000313" key="8">
    <source>
        <dbReference type="EMBL" id="XCN73570.1"/>
    </source>
</evidence>
<dbReference type="PANTHER" id="PTHR30349:SF64">
    <property type="entry name" value="PROPHAGE INTEGRASE INTD-RELATED"/>
    <property type="match status" value="1"/>
</dbReference>
<dbReference type="InterPro" id="IPR044068">
    <property type="entry name" value="CB"/>
</dbReference>
<gene>
    <name evidence="8" type="ORF">Q3M24_02115</name>
</gene>
<dbReference type="PROSITE" id="PS51898">
    <property type="entry name" value="TYR_RECOMBINASE"/>
    <property type="match status" value="1"/>
</dbReference>
<name>A0AAU8LX23_9BACT</name>
<dbReference type="InterPro" id="IPR050090">
    <property type="entry name" value="Tyrosine_recombinase_XerCD"/>
</dbReference>
<dbReference type="KEGG" id="eaj:Q3M24_02115"/>
<dbReference type="Pfam" id="PF13495">
    <property type="entry name" value="Phage_int_SAM_4"/>
    <property type="match status" value="1"/>
</dbReference>
<accession>A0AAU8LX23</accession>
<feature type="domain" description="Core-binding (CB)" evidence="7">
    <location>
        <begin position="16"/>
        <end position="97"/>
    </location>
</feature>